<name>A0A8J3FR44_9ACTN</name>
<keyword evidence="2" id="KW-0812">Transmembrane</keyword>
<comment type="caution">
    <text evidence="3">The sequence shown here is derived from an EMBL/GenBank/DDBJ whole genome shotgun (WGS) entry which is preliminary data.</text>
</comment>
<feature type="region of interest" description="Disordered" evidence="1">
    <location>
        <begin position="76"/>
        <end position="95"/>
    </location>
</feature>
<sequence>MQSSTITLVTAVVVGFTVFAVGYFWGIFQKARGTLKVAKVAVPAARSSYYASLWSVLKWGVGALLILTLLIAGTVNDSDAATPPPSPPPSSGPGR</sequence>
<dbReference type="AlphaFoldDB" id="A0A8J3FR44"/>
<dbReference type="RefSeq" id="WP_189081648.1">
    <property type="nucleotide sequence ID" value="NZ_BMMX01000030.1"/>
</dbReference>
<evidence type="ECO:0000313" key="3">
    <source>
        <dbReference type="EMBL" id="GGL08566.1"/>
    </source>
</evidence>
<dbReference type="Proteomes" id="UP000656042">
    <property type="component" value="Unassembled WGS sequence"/>
</dbReference>
<keyword evidence="2" id="KW-1133">Transmembrane helix</keyword>
<evidence type="ECO:0000313" key="4">
    <source>
        <dbReference type="Proteomes" id="UP000656042"/>
    </source>
</evidence>
<gene>
    <name evidence="3" type="ORF">GCM10012284_48950</name>
</gene>
<dbReference type="EMBL" id="BMMX01000030">
    <property type="protein sequence ID" value="GGL08566.1"/>
    <property type="molecule type" value="Genomic_DNA"/>
</dbReference>
<evidence type="ECO:0000256" key="2">
    <source>
        <dbReference type="SAM" id="Phobius"/>
    </source>
</evidence>
<accession>A0A8J3FR44</accession>
<reference evidence="3" key="1">
    <citation type="journal article" date="2014" name="Int. J. Syst. Evol. Microbiol.">
        <title>Complete genome sequence of Corynebacterium casei LMG S-19264T (=DSM 44701T), isolated from a smear-ripened cheese.</title>
        <authorList>
            <consortium name="US DOE Joint Genome Institute (JGI-PGF)"/>
            <person name="Walter F."/>
            <person name="Albersmeier A."/>
            <person name="Kalinowski J."/>
            <person name="Ruckert C."/>
        </authorList>
    </citation>
    <scope>NUCLEOTIDE SEQUENCE</scope>
    <source>
        <strain evidence="3">CGMCC 4.7299</strain>
    </source>
</reference>
<evidence type="ECO:0000256" key="1">
    <source>
        <dbReference type="SAM" id="MobiDB-lite"/>
    </source>
</evidence>
<reference evidence="3" key="2">
    <citation type="submission" date="2020-09" db="EMBL/GenBank/DDBJ databases">
        <authorList>
            <person name="Sun Q."/>
            <person name="Zhou Y."/>
        </authorList>
    </citation>
    <scope>NUCLEOTIDE SEQUENCE</scope>
    <source>
        <strain evidence="3">CGMCC 4.7299</strain>
    </source>
</reference>
<keyword evidence="2" id="KW-0472">Membrane</keyword>
<feature type="transmembrane region" description="Helical" evidence="2">
    <location>
        <begin position="49"/>
        <end position="72"/>
    </location>
</feature>
<organism evidence="3 4">
    <name type="scientific">Mangrovihabitans endophyticus</name>
    <dbReference type="NCBI Taxonomy" id="1751298"/>
    <lineage>
        <taxon>Bacteria</taxon>
        <taxon>Bacillati</taxon>
        <taxon>Actinomycetota</taxon>
        <taxon>Actinomycetes</taxon>
        <taxon>Micromonosporales</taxon>
        <taxon>Micromonosporaceae</taxon>
        <taxon>Mangrovihabitans</taxon>
    </lineage>
</organism>
<feature type="compositionally biased region" description="Pro residues" evidence="1">
    <location>
        <begin position="82"/>
        <end position="95"/>
    </location>
</feature>
<keyword evidence="4" id="KW-1185">Reference proteome</keyword>
<proteinExistence type="predicted"/>
<feature type="transmembrane region" description="Helical" evidence="2">
    <location>
        <begin position="6"/>
        <end position="28"/>
    </location>
</feature>
<protein>
    <submittedName>
        <fullName evidence="3">Uncharacterized protein</fullName>
    </submittedName>
</protein>